<evidence type="ECO:0000313" key="3">
    <source>
        <dbReference type="Proteomes" id="UP000314294"/>
    </source>
</evidence>
<dbReference type="Proteomes" id="UP000314294">
    <property type="component" value="Unassembled WGS sequence"/>
</dbReference>
<name>A0A4Z2HGA2_9TELE</name>
<keyword evidence="3" id="KW-1185">Reference proteome</keyword>
<evidence type="ECO:0000256" key="1">
    <source>
        <dbReference type="SAM" id="Phobius"/>
    </source>
</evidence>
<accession>A0A4Z2HGA2</accession>
<protein>
    <submittedName>
        <fullName evidence="2">Uncharacterized protein</fullName>
    </submittedName>
</protein>
<gene>
    <name evidence="2" type="ORF">EYF80_025062</name>
</gene>
<feature type="transmembrane region" description="Helical" evidence="1">
    <location>
        <begin position="34"/>
        <end position="53"/>
    </location>
</feature>
<keyword evidence="1" id="KW-1133">Transmembrane helix</keyword>
<keyword evidence="1" id="KW-0472">Membrane</keyword>
<sequence>MSSSVTSTAEQCSSSRGKGRMCLNLDSDIVVRELLVTLISGMVILVSGFLSSIRKTRFCSASLTFGLHKNTAQLFKNAILAFEATEIIAAILGQGRPLFGNRRSEDKRFISACFDHLQGTFTLGPPPAAAITACLKTRARSATGCKSESQLTFPLKLFRASESVSGAMNAGVPAVLDSIASLPSNWLLTPKSAIFTWPSSPSSKLEGLMSRWTIFW</sequence>
<dbReference type="AlphaFoldDB" id="A0A4Z2HGA2"/>
<comment type="caution">
    <text evidence="2">The sequence shown here is derived from an EMBL/GenBank/DDBJ whole genome shotgun (WGS) entry which is preliminary data.</text>
</comment>
<organism evidence="2 3">
    <name type="scientific">Liparis tanakae</name>
    <name type="common">Tanaka's snailfish</name>
    <dbReference type="NCBI Taxonomy" id="230148"/>
    <lineage>
        <taxon>Eukaryota</taxon>
        <taxon>Metazoa</taxon>
        <taxon>Chordata</taxon>
        <taxon>Craniata</taxon>
        <taxon>Vertebrata</taxon>
        <taxon>Euteleostomi</taxon>
        <taxon>Actinopterygii</taxon>
        <taxon>Neopterygii</taxon>
        <taxon>Teleostei</taxon>
        <taxon>Neoteleostei</taxon>
        <taxon>Acanthomorphata</taxon>
        <taxon>Eupercaria</taxon>
        <taxon>Perciformes</taxon>
        <taxon>Cottioidei</taxon>
        <taxon>Cottales</taxon>
        <taxon>Liparidae</taxon>
        <taxon>Liparis</taxon>
    </lineage>
</organism>
<reference evidence="2 3" key="1">
    <citation type="submission" date="2019-03" db="EMBL/GenBank/DDBJ databases">
        <title>First draft genome of Liparis tanakae, snailfish: a comprehensive survey of snailfish specific genes.</title>
        <authorList>
            <person name="Kim W."/>
            <person name="Song I."/>
            <person name="Jeong J.-H."/>
            <person name="Kim D."/>
            <person name="Kim S."/>
            <person name="Ryu S."/>
            <person name="Song J.Y."/>
            <person name="Lee S.K."/>
        </authorList>
    </citation>
    <scope>NUCLEOTIDE SEQUENCE [LARGE SCALE GENOMIC DNA]</scope>
    <source>
        <tissue evidence="2">Muscle</tissue>
    </source>
</reference>
<keyword evidence="1" id="KW-0812">Transmembrane</keyword>
<dbReference type="OrthoDB" id="10608077at2759"/>
<dbReference type="EMBL" id="SRLO01000247">
    <property type="protein sequence ID" value="TNN64756.1"/>
    <property type="molecule type" value="Genomic_DNA"/>
</dbReference>
<proteinExistence type="predicted"/>
<evidence type="ECO:0000313" key="2">
    <source>
        <dbReference type="EMBL" id="TNN64756.1"/>
    </source>
</evidence>